<evidence type="ECO:0000256" key="1">
    <source>
        <dbReference type="ARBA" id="ARBA00009817"/>
    </source>
</evidence>
<dbReference type="SUPFAM" id="SSF55136">
    <property type="entry name" value="Probable bacterial effector-binding domain"/>
    <property type="match status" value="1"/>
</dbReference>
<dbReference type="OrthoDB" id="6424451at2759"/>
<proteinExistence type="inferred from homology"/>
<gene>
    <name evidence="4" type="primary">SOUL2</name>
    <name evidence="3" type="ORF">G4P62_002701</name>
</gene>
<dbReference type="AlphaFoldDB" id="A0A1A8AMF5"/>
<name>A0A1A8AMF5_NOTFU</name>
<dbReference type="EMBL" id="HADY01017171">
    <property type="protein sequence ID" value="SBP55656.1"/>
    <property type="molecule type" value="Transcribed_RNA"/>
</dbReference>
<dbReference type="KEGG" id="nfu:107375511"/>
<evidence type="ECO:0000313" key="3">
    <source>
        <dbReference type="EMBL" id="KAF7219776.1"/>
    </source>
</evidence>
<reference evidence="4" key="2">
    <citation type="submission" date="2016-06" db="EMBL/GenBank/DDBJ databases">
        <title>The genome of a short-lived fish provides insights into sex chromosome evolution and the genetic control of aging.</title>
        <authorList>
            <person name="Reichwald K."/>
            <person name="Felder M."/>
            <person name="Petzold A."/>
            <person name="Koch P."/>
            <person name="Groth M."/>
            <person name="Platzer M."/>
        </authorList>
    </citation>
    <scope>NUCLEOTIDE SEQUENCE</scope>
    <source>
        <tissue evidence="4">Brain</tissue>
    </source>
</reference>
<sequence>MMKLLLSLLVLVPFCYGDYAEFCHHQPCPEYTVVETNQDFEKREIVATKWITTTMPGNTSADFLAANERLKGFWMSQKQAGNEIPDTWPVLITISEGSTGLVQSLSWFLPPGPEPQIADPSVFLLRKSAATIYTKSFGGVPSVRAAEENQNTLKNYLTTNGIAFNPQITCVMFYDSYFAFSHHNEVWFHAP</sequence>
<protein>
    <submittedName>
        <fullName evidence="4">Heme-binding protein soul2</fullName>
    </submittedName>
    <submittedName>
        <fullName evidence="3">LOC107375511-like protein</fullName>
    </submittedName>
</protein>
<dbReference type="Gene3D" id="3.20.80.10">
    <property type="entry name" value="Regulatory factor, effector binding domain"/>
    <property type="match status" value="1"/>
</dbReference>
<dbReference type="GO" id="GO:0005737">
    <property type="term" value="C:cytoplasm"/>
    <property type="evidence" value="ECO:0007669"/>
    <property type="project" value="TreeGrafter"/>
</dbReference>
<accession>A0A1A8AMF5</accession>
<dbReference type="PANTHER" id="PTHR11220:SF69">
    <property type="entry name" value="HEME-BINDING PROTEIN 2"/>
    <property type="match status" value="1"/>
</dbReference>
<dbReference type="GO" id="GO:0020037">
    <property type="term" value="F:heme binding"/>
    <property type="evidence" value="ECO:0007669"/>
    <property type="project" value="TreeGrafter"/>
</dbReference>
<dbReference type="InterPro" id="IPR006917">
    <property type="entry name" value="SOUL_heme-bd"/>
</dbReference>
<reference evidence="4" key="1">
    <citation type="submission" date="2016-05" db="EMBL/GenBank/DDBJ databases">
        <authorList>
            <person name="Lavstsen T."/>
            <person name="Jespersen J.S."/>
        </authorList>
    </citation>
    <scope>NUCLEOTIDE SEQUENCE</scope>
    <source>
        <tissue evidence="4">Brain</tissue>
    </source>
</reference>
<dbReference type="PANTHER" id="PTHR11220">
    <property type="entry name" value="HEME-BINDING PROTEIN-RELATED"/>
    <property type="match status" value="1"/>
</dbReference>
<dbReference type="Proteomes" id="UP000822369">
    <property type="component" value="Chromosome 6"/>
</dbReference>
<evidence type="ECO:0000313" key="4">
    <source>
        <dbReference type="EMBL" id="SBP55656.1"/>
    </source>
</evidence>
<feature type="signal peptide" evidence="2">
    <location>
        <begin position="1"/>
        <end position="17"/>
    </location>
</feature>
<keyword evidence="2" id="KW-0732">Signal</keyword>
<comment type="similarity">
    <text evidence="1">Belongs to the HEBP family.</text>
</comment>
<evidence type="ECO:0000256" key="2">
    <source>
        <dbReference type="SAM" id="SignalP"/>
    </source>
</evidence>
<dbReference type="InterPro" id="IPR011256">
    <property type="entry name" value="Reg_factor_effector_dom_sf"/>
</dbReference>
<dbReference type="GeneID" id="107375511"/>
<dbReference type="OMA" id="HYNEVWV"/>
<dbReference type="Pfam" id="PF04832">
    <property type="entry name" value="SOUL"/>
    <property type="match status" value="1"/>
</dbReference>
<feature type="chain" id="PRO_5008365835" evidence="2">
    <location>
        <begin position="18"/>
        <end position="191"/>
    </location>
</feature>
<organism evidence="4">
    <name type="scientific">Nothobranchius furzeri</name>
    <name type="common">Turquoise killifish</name>
    <dbReference type="NCBI Taxonomy" id="105023"/>
    <lineage>
        <taxon>Eukaryota</taxon>
        <taxon>Metazoa</taxon>
        <taxon>Chordata</taxon>
        <taxon>Craniata</taxon>
        <taxon>Vertebrata</taxon>
        <taxon>Euteleostomi</taxon>
        <taxon>Actinopterygii</taxon>
        <taxon>Neopterygii</taxon>
        <taxon>Teleostei</taxon>
        <taxon>Neoteleostei</taxon>
        <taxon>Acanthomorphata</taxon>
        <taxon>Ovalentaria</taxon>
        <taxon>Atherinomorphae</taxon>
        <taxon>Cyprinodontiformes</taxon>
        <taxon>Nothobranchiidae</taxon>
        <taxon>Nothobranchius</taxon>
    </lineage>
</organism>
<dbReference type="EMBL" id="JAAVVJ010000006">
    <property type="protein sequence ID" value="KAF7219776.1"/>
    <property type="molecule type" value="Genomic_DNA"/>
</dbReference>
<reference evidence="3" key="3">
    <citation type="submission" date="2020-03" db="EMBL/GenBank/DDBJ databases">
        <title>Intra-Species Differences in Population Size shape Life History and Genome Evolution.</title>
        <authorList>
            <person name="Willemsen D."/>
            <person name="Cui R."/>
            <person name="Valenzano D.R."/>
        </authorList>
    </citation>
    <scope>NUCLEOTIDE SEQUENCE</scope>
    <source>
        <strain evidence="3">GRZ</strain>
        <tissue evidence="3">Whole</tissue>
    </source>
</reference>